<proteinExistence type="predicted"/>
<comment type="caution">
    <text evidence="5">The sequence shown here is derived from an EMBL/GenBank/DDBJ whole genome shotgun (WGS) entry which is preliminary data.</text>
</comment>
<feature type="region of interest" description="Disordered" evidence="3">
    <location>
        <begin position="344"/>
        <end position="372"/>
    </location>
</feature>
<comment type="subcellular location">
    <subcellularLocation>
        <location evidence="1">Secreted</location>
    </subcellularLocation>
</comment>
<feature type="chain" id="PRO_5045921019" evidence="4">
    <location>
        <begin position="24"/>
        <end position="372"/>
    </location>
</feature>
<dbReference type="SUPFAM" id="SSF51120">
    <property type="entry name" value="beta-Roll"/>
    <property type="match status" value="1"/>
</dbReference>
<dbReference type="InterPro" id="IPR050557">
    <property type="entry name" value="RTX_toxin/Mannuronan_C5-epim"/>
</dbReference>
<dbReference type="PROSITE" id="PS00330">
    <property type="entry name" value="HEMOLYSIN_CALCIUM"/>
    <property type="match status" value="1"/>
</dbReference>
<feature type="region of interest" description="Disordered" evidence="3">
    <location>
        <begin position="231"/>
        <end position="268"/>
    </location>
</feature>
<protein>
    <submittedName>
        <fullName evidence="5">Ca2+-binding RTX toxin-like protein</fullName>
    </submittedName>
</protein>
<dbReference type="Gene3D" id="2.150.10.10">
    <property type="entry name" value="Serralysin-like metalloprotease, C-terminal"/>
    <property type="match status" value="1"/>
</dbReference>
<dbReference type="PANTHER" id="PTHR38340">
    <property type="entry name" value="S-LAYER PROTEIN"/>
    <property type="match status" value="1"/>
</dbReference>
<evidence type="ECO:0000313" key="5">
    <source>
        <dbReference type="EMBL" id="MDP9831237.1"/>
    </source>
</evidence>
<keyword evidence="4" id="KW-0732">Signal</keyword>
<dbReference type="EMBL" id="JAUSQZ010000001">
    <property type="protein sequence ID" value="MDP9831237.1"/>
    <property type="molecule type" value="Genomic_DNA"/>
</dbReference>
<dbReference type="InterPro" id="IPR011049">
    <property type="entry name" value="Serralysin-like_metalloprot_C"/>
</dbReference>
<dbReference type="InterPro" id="IPR018511">
    <property type="entry name" value="Hemolysin-typ_Ca-bd_CS"/>
</dbReference>
<feature type="compositionally biased region" description="Basic and acidic residues" evidence="3">
    <location>
        <begin position="231"/>
        <end position="247"/>
    </location>
</feature>
<feature type="region of interest" description="Disordered" evidence="3">
    <location>
        <begin position="26"/>
        <end position="45"/>
    </location>
</feature>
<keyword evidence="2" id="KW-0964">Secreted</keyword>
<name>A0ABT9PEV6_9ACTN</name>
<feature type="region of interest" description="Disordered" evidence="3">
    <location>
        <begin position="54"/>
        <end position="120"/>
    </location>
</feature>
<feature type="compositionally biased region" description="Low complexity" evidence="3">
    <location>
        <begin position="73"/>
        <end position="120"/>
    </location>
</feature>
<sequence length="372" mass="38803">MRAYTIFPFVMAVGVVLAPSAQAASGGLPTQAAVSPGPSTRSAQARLAEARIADARSAHARPTQARPAHARPAHAQPAHARPTQARPAQARPAHAQPAHLQPAQAGSGSPTAATSSSAPAVAGVQRQRLVYSSAPGQANRLTVTMRAGTGTDLYSYTVDDVYPIRATAGCRHPVRTDATKVVCSLDVAGNADPFYAGLFYLGDRNDTVRFHNLSGQEFYASQFWLGDGDDRAVTRADQPEPGQDGHDGSSVYGQNGDDQIETGPGGDLSFVMGGNNDDLIRVYGEGIASGGNGNDKIYGTFGIHTFNGDDGNDLIDAGDGDDVVYGGRGNDRLWGRQGNDTIYGNSGDDQLHGGLGTDNLHGGPGRNVIDER</sequence>
<dbReference type="Pfam" id="PF00353">
    <property type="entry name" value="HemolysinCabind"/>
    <property type="match status" value="4"/>
</dbReference>
<evidence type="ECO:0000256" key="3">
    <source>
        <dbReference type="SAM" id="MobiDB-lite"/>
    </source>
</evidence>
<dbReference type="RefSeq" id="WP_307250810.1">
    <property type="nucleotide sequence ID" value="NZ_JAUSQZ010000001.1"/>
</dbReference>
<organism evidence="5 6">
    <name type="scientific">Kineosporia succinea</name>
    <dbReference type="NCBI Taxonomy" id="84632"/>
    <lineage>
        <taxon>Bacteria</taxon>
        <taxon>Bacillati</taxon>
        <taxon>Actinomycetota</taxon>
        <taxon>Actinomycetes</taxon>
        <taxon>Kineosporiales</taxon>
        <taxon>Kineosporiaceae</taxon>
        <taxon>Kineosporia</taxon>
    </lineage>
</organism>
<accession>A0ABT9PEV6</accession>
<reference evidence="5 6" key="1">
    <citation type="submission" date="2023-07" db="EMBL/GenBank/DDBJ databases">
        <title>Sequencing the genomes of 1000 actinobacteria strains.</title>
        <authorList>
            <person name="Klenk H.-P."/>
        </authorList>
    </citation>
    <scope>NUCLEOTIDE SEQUENCE [LARGE SCALE GENOMIC DNA]</scope>
    <source>
        <strain evidence="5 6">DSM 44388</strain>
    </source>
</reference>
<dbReference type="PRINTS" id="PR00313">
    <property type="entry name" value="CABNDNGRPT"/>
</dbReference>
<gene>
    <name evidence="5" type="ORF">J2S57_006986</name>
</gene>
<dbReference type="Proteomes" id="UP001235712">
    <property type="component" value="Unassembled WGS sequence"/>
</dbReference>
<keyword evidence="6" id="KW-1185">Reference proteome</keyword>
<evidence type="ECO:0000256" key="4">
    <source>
        <dbReference type="SAM" id="SignalP"/>
    </source>
</evidence>
<dbReference type="InterPro" id="IPR001343">
    <property type="entry name" value="Hemolysn_Ca-bd"/>
</dbReference>
<evidence type="ECO:0000313" key="6">
    <source>
        <dbReference type="Proteomes" id="UP001235712"/>
    </source>
</evidence>
<evidence type="ECO:0000256" key="1">
    <source>
        <dbReference type="ARBA" id="ARBA00004613"/>
    </source>
</evidence>
<dbReference type="PANTHER" id="PTHR38340:SF1">
    <property type="entry name" value="S-LAYER PROTEIN"/>
    <property type="match status" value="1"/>
</dbReference>
<feature type="signal peptide" evidence="4">
    <location>
        <begin position="1"/>
        <end position="23"/>
    </location>
</feature>
<evidence type="ECO:0000256" key="2">
    <source>
        <dbReference type="ARBA" id="ARBA00022525"/>
    </source>
</evidence>